<dbReference type="Pfam" id="PF11807">
    <property type="entry name" value="UstYa"/>
    <property type="match status" value="1"/>
</dbReference>
<sequence length="562" mass="64147">MERSEFEHIQDFKDSQPLLEESEPVSRSQKAFKLSWNTIFTTLTGLYILISAPFIIWLLRNRIPQTYSPAARILSYSRQPLYFGEEKKYTGVPEDVDDAWDNLLAPMNIRATKKELEQARADFGEDNVLLTDGDYVSVLSVYHELHCLNALRMNIYHDHYYPNMTEDEFKYNIEHMTHCVDTIRRSLMCKADVALYSAYWIGDQYTFPSKELQSNSDTVGYIITLLQSSASLNIHLRRPSTMMVSNTEGIASFAVPGLDKPCETWYKVVGDLASPKTPLIILHGGPGACHDYLLPLSDIASHFPLVFYDQIGNGKSTHLPSKAGDEAFWSVDLFRAELDNLLEHLGISDRTIDVYGHSWGGMLAVEWAAKSPSAVRLRRLVISNSLASMTGWRQGMSHLRSQMPADLQAVLDRGEQEENFETPEYEAAMDVFYQRHFSLARPWPCKEVSVALEWFGKDMTTYGTIHRPAQHANRETFRYGPSELYISGSLRDWTSVAFLPDIKAPTLLINGAQDEAQDVAMQPFFDLIPKVKWVKLDNAAHFSHVDQRDRYMQELVQFLDVQ</sequence>
<dbReference type="OrthoDB" id="190201at2759"/>
<evidence type="ECO:0000259" key="5">
    <source>
        <dbReference type="Pfam" id="PF00561"/>
    </source>
</evidence>
<dbReference type="InterPro" id="IPR005945">
    <property type="entry name" value="Pro_imino_pep"/>
</dbReference>
<keyword evidence="7" id="KW-1185">Reference proteome</keyword>
<dbReference type="GO" id="GO:0043386">
    <property type="term" value="P:mycotoxin biosynthetic process"/>
    <property type="evidence" value="ECO:0007669"/>
    <property type="project" value="InterPro"/>
</dbReference>
<comment type="similarity">
    <text evidence="3">Belongs to the ustYa family.</text>
</comment>
<dbReference type="RefSeq" id="XP_033598894.1">
    <property type="nucleotide sequence ID" value="XM_033749514.1"/>
</dbReference>
<evidence type="ECO:0000256" key="2">
    <source>
        <dbReference type="ARBA" id="ARBA00022801"/>
    </source>
</evidence>
<evidence type="ECO:0000256" key="3">
    <source>
        <dbReference type="ARBA" id="ARBA00035112"/>
    </source>
</evidence>
<dbReference type="GO" id="GO:0008233">
    <property type="term" value="F:peptidase activity"/>
    <property type="evidence" value="ECO:0007669"/>
    <property type="project" value="InterPro"/>
</dbReference>
<dbReference type="EMBL" id="ML996575">
    <property type="protein sequence ID" value="KAF2756443.1"/>
    <property type="molecule type" value="Genomic_DNA"/>
</dbReference>
<comment type="similarity">
    <text evidence="1">Belongs to the peptidase S33 family.</text>
</comment>
<evidence type="ECO:0000256" key="1">
    <source>
        <dbReference type="ARBA" id="ARBA00010088"/>
    </source>
</evidence>
<dbReference type="SUPFAM" id="SSF53474">
    <property type="entry name" value="alpha/beta-Hydrolases"/>
    <property type="match status" value="1"/>
</dbReference>
<keyword evidence="4" id="KW-0812">Transmembrane</keyword>
<keyword evidence="4" id="KW-1133">Transmembrane helix</keyword>
<reference evidence="6" key="1">
    <citation type="journal article" date="2020" name="Stud. Mycol.">
        <title>101 Dothideomycetes genomes: a test case for predicting lifestyles and emergence of pathogens.</title>
        <authorList>
            <person name="Haridas S."/>
            <person name="Albert R."/>
            <person name="Binder M."/>
            <person name="Bloem J."/>
            <person name="Labutti K."/>
            <person name="Salamov A."/>
            <person name="Andreopoulos B."/>
            <person name="Baker S."/>
            <person name="Barry K."/>
            <person name="Bills G."/>
            <person name="Bluhm B."/>
            <person name="Cannon C."/>
            <person name="Castanera R."/>
            <person name="Culley D."/>
            <person name="Daum C."/>
            <person name="Ezra D."/>
            <person name="Gonzalez J."/>
            <person name="Henrissat B."/>
            <person name="Kuo A."/>
            <person name="Liang C."/>
            <person name="Lipzen A."/>
            <person name="Lutzoni F."/>
            <person name="Magnuson J."/>
            <person name="Mondo S."/>
            <person name="Nolan M."/>
            <person name="Ohm R."/>
            <person name="Pangilinan J."/>
            <person name="Park H.-J."/>
            <person name="Ramirez L."/>
            <person name="Alfaro M."/>
            <person name="Sun H."/>
            <person name="Tritt A."/>
            <person name="Yoshinaga Y."/>
            <person name="Zwiers L.-H."/>
            <person name="Turgeon B."/>
            <person name="Goodwin S."/>
            <person name="Spatafora J."/>
            <person name="Crous P."/>
            <person name="Grigoriev I."/>
        </authorList>
    </citation>
    <scope>NUCLEOTIDE SEQUENCE</scope>
    <source>
        <strain evidence="6">CBS 121739</strain>
    </source>
</reference>
<dbReference type="GO" id="GO:0006508">
    <property type="term" value="P:proteolysis"/>
    <property type="evidence" value="ECO:0007669"/>
    <property type="project" value="InterPro"/>
</dbReference>
<dbReference type="AlphaFoldDB" id="A0A6A6W1M8"/>
<keyword evidence="2" id="KW-0378">Hydrolase</keyword>
<evidence type="ECO:0000313" key="6">
    <source>
        <dbReference type="EMBL" id="KAF2756443.1"/>
    </source>
</evidence>
<dbReference type="PRINTS" id="PR00793">
    <property type="entry name" value="PROAMNOPTASE"/>
</dbReference>
<dbReference type="GeneID" id="54490568"/>
<name>A0A6A6W1M8_9PEZI</name>
<dbReference type="InterPro" id="IPR002410">
    <property type="entry name" value="Peptidase_S33"/>
</dbReference>
<dbReference type="Pfam" id="PF00561">
    <property type="entry name" value="Abhydrolase_1"/>
    <property type="match status" value="1"/>
</dbReference>
<keyword evidence="4" id="KW-0472">Membrane</keyword>
<dbReference type="PANTHER" id="PTHR33365">
    <property type="entry name" value="YALI0B05434P"/>
    <property type="match status" value="1"/>
</dbReference>
<evidence type="ECO:0000313" key="7">
    <source>
        <dbReference type="Proteomes" id="UP000799437"/>
    </source>
</evidence>
<dbReference type="Proteomes" id="UP000799437">
    <property type="component" value="Unassembled WGS sequence"/>
</dbReference>
<dbReference type="NCBIfam" id="TIGR01250">
    <property type="entry name" value="pro_imino_pep_2"/>
    <property type="match status" value="1"/>
</dbReference>
<dbReference type="InterPro" id="IPR029058">
    <property type="entry name" value="AB_hydrolase_fold"/>
</dbReference>
<evidence type="ECO:0000256" key="4">
    <source>
        <dbReference type="SAM" id="Phobius"/>
    </source>
</evidence>
<dbReference type="Gene3D" id="3.40.50.1820">
    <property type="entry name" value="alpha/beta hydrolase"/>
    <property type="match status" value="1"/>
</dbReference>
<dbReference type="PANTHER" id="PTHR33365:SF12">
    <property type="entry name" value="TAT PATHWAY SIGNAL SEQUENCE"/>
    <property type="match status" value="1"/>
</dbReference>
<gene>
    <name evidence="6" type="ORF">EJ05DRAFT_539406</name>
</gene>
<feature type="domain" description="AB hydrolase-1" evidence="5">
    <location>
        <begin position="278"/>
        <end position="546"/>
    </location>
</feature>
<dbReference type="InterPro" id="IPR000073">
    <property type="entry name" value="AB_hydrolase_1"/>
</dbReference>
<accession>A0A6A6W1M8</accession>
<organism evidence="6 7">
    <name type="scientific">Pseudovirgaria hyperparasitica</name>
    <dbReference type="NCBI Taxonomy" id="470096"/>
    <lineage>
        <taxon>Eukaryota</taxon>
        <taxon>Fungi</taxon>
        <taxon>Dikarya</taxon>
        <taxon>Ascomycota</taxon>
        <taxon>Pezizomycotina</taxon>
        <taxon>Dothideomycetes</taxon>
        <taxon>Dothideomycetes incertae sedis</taxon>
        <taxon>Acrospermales</taxon>
        <taxon>Acrospermaceae</taxon>
        <taxon>Pseudovirgaria</taxon>
    </lineage>
</organism>
<feature type="transmembrane region" description="Helical" evidence="4">
    <location>
        <begin position="36"/>
        <end position="59"/>
    </location>
</feature>
<dbReference type="InterPro" id="IPR021765">
    <property type="entry name" value="UstYa-like"/>
</dbReference>
<protein>
    <submittedName>
        <fullName evidence="6">Proline-specific pep</fullName>
    </submittedName>
</protein>
<proteinExistence type="inferred from homology"/>